<name>A0A9E8JNC5_9GAMM</name>
<reference evidence="1 2" key="1">
    <citation type="submission" date="2019-11" db="EMBL/GenBank/DDBJ databases">
        <title>Venatorbacter sp. nov. a predator of Campylobacter and other Gram-negative bacteria.</title>
        <authorList>
            <person name="Saeedi A."/>
            <person name="Cummings N.J."/>
            <person name="Connerton I.F."/>
            <person name="Connerton P.L."/>
        </authorList>
    </citation>
    <scope>NUCLEOTIDE SEQUENCE [LARGE SCALE GENOMIC DNA]</scope>
    <source>
        <strain evidence="1">XL5</strain>
    </source>
</reference>
<dbReference type="PROSITE" id="PS51257">
    <property type="entry name" value="PROKAR_LIPOPROTEIN"/>
    <property type="match status" value="1"/>
</dbReference>
<dbReference type="AlphaFoldDB" id="A0A9E8JNC5"/>
<keyword evidence="2" id="KW-1185">Reference proteome</keyword>
<dbReference type="RefSeq" id="WP_228345767.1">
    <property type="nucleotide sequence ID" value="NZ_CP045550.1"/>
</dbReference>
<sequence length="113" mass="13101">MSVFIRRLTLLALPLWLAACSESYPMQKPVHDLGAAINHCREYTQYMLPPEAVISLDALSTRQGQYFYDVFFSVRDHKDSGYVRCQIDMSGMIVYFKVRDFRQRSRSFSGSAF</sequence>
<dbReference type="Proteomes" id="UP000596074">
    <property type="component" value="Chromosome"/>
</dbReference>
<accession>A0A9E8JNC5</accession>
<dbReference type="EMBL" id="CP046056">
    <property type="protein sequence ID" value="QQD23250.1"/>
    <property type="molecule type" value="Genomic_DNA"/>
</dbReference>
<evidence type="ECO:0000313" key="1">
    <source>
        <dbReference type="EMBL" id="QQD23250.1"/>
    </source>
</evidence>
<gene>
    <name evidence="1" type="ORF">GJQ55_01625</name>
</gene>
<organism evidence="1 2">
    <name type="scientific">Venatoribacter cucullus</name>
    <dbReference type="NCBI Taxonomy" id="2661630"/>
    <lineage>
        <taxon>Bacteria</taxon>
        <taxon>Pseudomonadati</taxon>
        <taxon>Pseudomonadota</taxon>
        <taxon>Gammaproteobacteria</taxon>
        <taxon>Oceanospirillales</taxon>
        <taxon>Oceanospirillaceae</taxon>
        <taxon>Venatoribacter</taxon>
    </lineage>
</organism>
<dbReference type="KEGG" id="vcw:GJQ55_01625"/>
<evidence type="ECO:0000313" key="2">
    <source>
        <dbReference type="Proteomes" id="UP000596074"/>
    </source>
</evidence>
<protein>
    <submittedName>
        <fullName evidence="1">Uncharacterized protein</fullName>
    </submittedName>
</protein>
<proteinExistence type="predicted"/>